<dbReference type="EMBL" id="CP060587">
    <property type="protein sequence ID" value="QNL93541.1"/>
    <property type="molecule type" value="Genomic_DNA"/>
</dbReference>
<evidence type="ECO:0000313" key="6">
    <source>
        <dbReference type="Proteomes" id="UP000620591"/>
    </source>
</evidence>
<feature type="transmembrane region" description="Helical" evidence="2">
    <location>
        <begin position="12"/>
        <end position="30"/>
    </location>
</feature>
<feature type="transmembrane region" description="Helical" evidence="2">
    <location>
        <begin position="36"/>
        <end position="62"/>
    </location>
</feature>
<evidence type="ECO:0000256" key="2">
    <source>
        <dbReference type="SAM" id="Phobius"/>
    </source>
</evidence>
<keyword evidence="2" id="KW-0812">Transmembrane</keyword>
<dbReference type="EMBL" id="JACTVM010000002">
    <property type="protein sequence ID" value="MBC9226666.1"/>
    <property type="molecule type" value="Genomic_DNA"/>
</dbReference>
<gene>
    <name evidence="4" type="ORF">H9L21_10490</name>
    <name evidence="3" type="ORF">IBG24_10095</name>
</gene>
<dbReference type="Proteomes" id="UP000620591">
    <property type="component" value="Unassembled WGS sequence"/>
</dbReference>
<dbReference type="Proteomes" id="UP000515871">
    <property type="component" value="Chromosome"/>
</dbReference>
<evidence type="ECO:0000256" key="1">
    <source>
        <dbReference type="SAM" id="MobiDB-lite"/>
    </source>
</evidence>
<dbReference type="RefSeq" id="WP_154596942.1">
    <property type="nucleotide sequence ID" value="NZ_CP060587.1"/>
</dbReference>
<evidence type="ECO:0000313" key="5">
    <source>
        <dbReference type="Proteomes" id="UP000515871"/>
    </source>
</evidence>
<dbReference type="AlphaFoldDB" id="A0A8I0EUH6"/>
<proteinExistence type="predicted"/>
<feature type="region of interest" description="Disordered" evidence="1">
    <location>
        <begin position="67"/>
        <end position="111"/>
    </location>
</feature>
<organism evidence="3 6">
    <name type="scientific">Aeromicrobium senzhongii</name>
    <dbReference type="NCBI Taxonomy" id="2663859"/>
    <lineage>
        <taxon>Bacteria</taxon>
        <taxon>Bacillati</taxon>
        <taxon>Actinomycetota</taxon>
        <taxon>Actinomycetes</taxon>
        <taxon>Propionibacteriales</taxon>
        <taxon>Nocardioidaceae</taxon>
        <taxon>Aeromicrobium</taxon>
    </lineage>
</organism>
<protein>
    <submittedName>
        <fullName evidence="3">CvpA family protein</fullName>
    </submittedName>
</protein>
<accession>A0A8I0EUH6</accession>
<evidence type="ECO:0000313" key="4">
    <source>
        <dbReference type="EMBL" id="QNL93541.1"/>
    </source>
</evidence>
<name>A0A8I0EUH6_9ACTN</name>
<keyword evidence="2" id="KW-1133">Transmembrane helix</keyword>
<sequence length="111" mass="12038">MADTRGRIKTIVISLVMLVVMGAAAVYLSTEYGTNRAITVLVAVALIAALVWLILTVIGILVATSARRTRTGAEDDSTLRNEQRPVPRRAPIISSEDPAKRVGRRRKDPDA</sequence>
<feature type="compositionally biased region" description="Basic and acidic residues" evidence="1">
    <location>
        <begin position="71"/>
        <end position="85"/>
    </location>
</feature>
<evidence type="ECO:0000313" key="3">
    <source>
        <dbReference type="EMBL" id="MBC9226666.1"/>
    </source>
</evidence>
<keyword evidence="2" id="KW-0472">Membrane</keyword>
<feature type="compositionally biased region" description="Basic residues" evidence="1">
    <location>
        <begin position="101"/>
        <end position="111"/>
    </location>
</feature>
<keyword evidence="5" id="KW-1185">Reference proteome</keyword>
<reference evidence="3" key="1">
    <citation type="submission" date="2020-09" db="EMBL/GenBank/DDBJ databases">
        <title>Novel species in genus Aeromicrobium.</title>
        <authorList>
            <person name="Zhang G."/>
        </authorList>
    </citation>
    <scope>NUCLEOTIDE SEQUENCE</scope>
    <source>
        <strain evidence="4">Zg-629</strain>
        <strain evidence="5">zg-629</strain>
        <strain evidence="3">Zg-636</strain>
    </source>
</reference>